<keyword evidence="2" id="KW-0472">Membrane</keyword>
<gene>
    <name evidence="3" type="ORF">DARMORV10_C07P26680.1</name>
</gene>
<keyword evidence="2" id="KW-1133">Transmembrane helix</keyword>
<evidence type="ECO:0000256" key="1">
    <source>
        <dbReference type="SAM" id="MobiDB-lite"/>
    </source>
</evidence>
<feature type="region of interest" description="Disordered" evidence="1">
    <location>
        <begin position="22"/>
        <end position="74"/>
    </location>
</feature>
<reference evidence="3" key="1">
    <citation type="submission" date="2021-01" db="EMBL/GenBank/DDBJ databases">
        <authorList>
            <consortium name="Genoscope - CEA"/>
            <person name="William W."/>
        </authorList>
    </citation>
    <scope>NUCLEOTIDE SEQUENCE</scope>
</reference>
<organism evidence="3">
    <name type="scientific">Brassica napus</name>
    <name type="common">Rape</name>
    <dbReference type="NCBI Taxonomy" id="3708"/>
    <lineage>
        <taxon>Eukaryota</taxon>
        <taxon>Viridiplantae</taxon>
        <taxon>Streptophyta</taxon>
        <taxon>Embryophyta</taxon>
        <taxon>Tracheophyta</taxon>
        <taxon>Spermatophyta</taxon>
        <taxon>Magnoliopsida</taxon>
        <taxon>eudicotyledons</taxon>
        <taxon>Gunneridae</taxon>
        <taxon>Pentapetalae</taxon>
        <taxon>rosids</taxon>
        <taxon>malvids</taxon>
        <taxon>Brassicales</taxon>
        <taxon>Brassicaceae</taxon>
        <taxon>Brassiceae</taxon>
        <taxon>Brassica</taxon>
    </lineage>
</organism>
<sequence>MKWNSSVPNPLNQRVWYGDNWERQERMEEKKRETEEKKWEMRKKDCYSSDSNEEAEEEDGAKSASTVSGGAKSASTHGYHIKELVVISNVIALFVIPFPMMIM</sequence>
<keyword evidence="2" id="KW-0812">Transmembrane</keyword>
<evidence type="ECO:0000256" key="2">
    <source>
        <dbReference type="SAM" id="Phobius"/>
    </source>
</evidence>
<name>A0A816MJZ6_BRANA</name>
<evidence type="ECO:0000313" key="3">
    <source>
        <dbReference type="EMBL" id="CAF1988568.1"/>
    </source>
</evidence>
<proteinExistence type="predicted"/>
<dbReference type="Proteomes" id="UP001295469">
    <property type="component" value="Chromosome C07"/>
</dbReference>
<protein>
    <submittedName>
        <fullName evidence="3">(rape) hypothetical protein</fullName>
    </submittedName>
</protein>
<dbReference type="EMBL" id="HG994371">
    <property type="protein sequence ID" value="CAF1988568.1"/>
    <property type="molecule type" value="Genomic_DNA"/>
</dbReference>
<feature type="transmembrane region" description="Helical" evidence="2">
    <location>
        <begin position="84"/>
        <end position="102"/>
    </location>
</feature>
<dbReference type="AlphaFoldDB" id="A0A816MJZ6"/>
<accession>A0A816MJZ6</accession>
<feature type="compositionally biased region" description="Basic and acidic residues" evidence="1">
    <location>
        <begin position="22"/>
        <end position="47"/>
    </location>
</feature>